<dbReference type="Gene3D" id="2.90.10.30">
    <property type="match status" value="1"/>
</dbReference>
<keyword evidence="1" id="KW-0732">Signal</keyword>
<accession>A0ABN2X7Y7</accession>
<evidence type="ECO:0000313" key="4">
    <source>
        <dbReference type="Proteomes" id="UP001500897"/>
    </source>
</evidence>
<feature type="chain" id="PRO_5047434088" description="Bulb-type lectin domain-containing protein" evidence="1">
    <location>
        <begin position="32"/>
        <end position="149"/>
    </location>
</feature>
<keyword evidence="4" id="KW-1185">Reference proteome</keyword>
<evidence type="ECO:0000256" key="1">
    <source>
        <dbReference type="SAM" id="SignalP"/>
    </source>
</evidence>
<dbReference type="Proteomes" id="UP001500897">
    <property type="component" value="Unassembled WGS sequence"/>
</dbReference>
<dbReference type="RefSeq" id="WP_344554287.1">
    <property type="nucleotide sequence ID" value="NZ_BAAANS010000030.1"/>
</dbReference>
<dbReference type="EMBL" id="BAAANS010000030">
    <property type="protein sequence ID" value="GAA2106488.1"/>
    <property type="molecule type" value="Genomic_DNA"/>
</dbReference>
<comment type="caution">
    <text evidence="3">The sequence shown here is derived from an EMBL/GenBank/DDBJ whole genome shotgun (WGS) entry which is preliminary data.</text>
</comment>
<evidence type="ECO:0000259" key="2">
    <source>
        <dbReference type="PROSITE" id="PS50927"/>
    </source>
</evidence>
<sequence length="149" mass="15736">MNKTARRIAKALVAGSVAAVSVVALTGSASASNVSYLSRGSTLYGGDSIIKYVGSGLPGYELRMQTDGNLVEYRWNNGSVDRVCWSTGTYTQPGAYATYQNDGNFVLYSRGGAVLWSTHTITQDGFSVSINDRGAMFVGNQQIVGAGIC</sequence>
<feature type="signal peptide" evidence="1">
    <location>
        <begin position="1"/>
        <end position="31"/>
    </location>
</feature>
<protein>
    <recommendedName>
        <fullName evidence="2">Bulb-type lectin domain-containing protein</fullName>
    </recommendedName>
</protein>
<dbReference type="PROSITE" id="PS50927">
    <property type="entry name" value="BULB_LECTIN"/>
    <property type="match status" value="1"/>
</dbReference>
<dbReference type="SUPFAM" id="SSF51110">
    <property type="entry name" value="alpha-D-mannose-specific plant lectins"/>
    <property type="match status" value="1"/>
</dbReference>
<name>A0ABN2X7Y7_9ACTN</name>
<organism evidence="3 4">
    <name type="scientific">Kitasatospora saccharophila</name>
    <dbReference type="NCBI Taxonomy" id="407973"/>
    <lineage>
        <taxon>Bacteria</taxon>
        <taxon>Bacillati</taxon>
        <taxon>Actinomycetota</taxon>
        <taxon>Actinomycetes</taxon>
        <taxon>Kitasatosporales</taxon>
        <taxon>Streptomycetaceae</taxon>
        <taxon>Kitasatospora</taxon>
    </lineage>
</organism>
<feature type="domain" description="Bulb-type lectin" evidence="2">
    <location>
        <begin position="34"/>
        <end position="149"/>
    </location>
</feature>
<proteinExistence type="predicted"/>
<evidence type="ECO:0000313" key="3">
    <source>
        <dbReference type="EMBL" id="GAA2106488.1"/>
    </source>
</evidence>
<dbReference type="InterPro" id="IPR036426">
    <property type="entry name" value="Bulb-type_lectin_dom_sf"/>
</dbReference>
<dbReference type="SMART" id="SM00108">
    <property type="entry name" value="B_lectin"/>
    <property type="match status" value="1"/>
</dbReference>
<dbReference type="InterPro" id="IPR001480">
    <property type="entry name" value="Bulb-type_lectin_dom"/>
</dbReference>
<reference evidence="3 4" key="1">
    <citation type="journal article" date="2019" name="Int. J. Syst. Evol. Microbiol.">
        <title>The Global Catalogue of Microorganisms (GCM) 10K type strain sequencing project: providing services to taxonomists for standard genome sequencing and annotation.</title>
        <authorList>
            <consortium name="The Broad Institute Genomics Platform"/>
            <consortium name="The Broad Institute Genome Sequencing Center for Infectious Disease"/>
            <person name="Wu L."/>
            <person name="Ma J."/>
        </authorList>
    </citation>
    <scope>NUCLEOTIDE SEQUENCE [LARGE SCALE GENOMIC DNA]</scope>
    <source>
        <strain evidence="3 4">JCM 14559</strain>
    </source>
</reference>
<gene>
    <name evidence="3" type="ORF">GCM10009759_44770</name>
</gene>